<keyword evidence="1" id="KW-0238">DNA-binding</keyword>
<dbReference type="PROSITE" id="PS50943">
    <property type="entry name" value="HTH_CROC1"/>
    <property type="match status" value="1"/>
</dbReference>
<sequence length="170" mass="19386">MINNQIKKLRIEKGLSQEQLAEKANISVRTVQRLEAGNDGSIATLNLIANALGIKVSELFNEETSSQQQAKIQSANSQLQYQLHERRKEFKTYIQFYSACYVTLMIICALLLNIVDDNDNLSLLIGGSWVIVLAIMRPLKRWLIINIIDPKLDEKYPLTINKIDKDKDPK</sequence>
<proteinExistence type="predicted"/>
<dbReference type="CDD" id="cd00093">
    <property type="entry name" value="HTH_XRE"/>
    <property type="match status" value="1"/>
</dbReference>
<evidence type="ECO:0000256" key="2">
    <source>
        <dbReference type="SAM" id="Phobius"/>
    </source>
</evidence>
<dbReference type="GO" id="GO:0003677">
    <property type="term" value="F:DNA binding"/>
    <property type="evidence" value="ECO:0007669"/>
    <property type="project" value="UniProtKB-KW"/>
</dbReference>
<dbReference type="EMBL" id="LN887416">
    <property type="protein sequence ID" value="CUR39143.1"/>
    <property type="molecule type" value="Genomic_DNA"/>
</dbReference>
<dbReference type="InterPro" id="IPR001387">
    <property type="entry name" value="Cro/C1-type_HTH"/>
</dbReference>
<reference evidence="4" key="1">
    <citation type="submission" date="2015-10" db="EMBL/GenBank/DDBJ databases">
        <authorList>
            <person name="Gilbert D.G."/>
        </authorList>
    </citation>
    <scope>NUCLEOTIDE SEQUENCE</scope>
    <source>
        <strain evidence="4">3c6</strain>
    </source>
</reference>
<evidence type="ECO:0000259" key="3">
    <source>
        <dbReference type="PROSITE" id="PS50943"/>
    </source>
</evidence>
<dbReference type="SUPFAM" id="SSF47413">
    <property type="entry name" value="lambda repressor-like DNA-binding domains"/>
    <property type="match status" value="1"/>
</dbReference>
<gene>
    <name evidence="4" type="ORF">LRLP16767_LR3C6_01109</name>
</gene>
<dbReference type="AlphaFoldDB" id="A0A0U5JNE7"/>
<organism evidence="4">
    <name type="scientific">Limosilactobacillus reuteri</name>
    <name type="common">Lactobacillus reuteri</name>
    <dbReference type="NCBI Taxonomy" id="1598"/>
    <lineage>
        <taxon>Bacteria</taxon>
        <taxon>Bacillati</taxon>
        <taxon>Bacillota</taxon>
        <taxon>Bacilli</taxon>
        <taxon>Lactobacillales</taxon>
        <taxon>Lactobacillaceae</taxon>
        <taxon>Limosilactobacillus</taxon>
    </lineage>
</organism>
<evidence type="ECO:0000313" key="4">
    <source>
        <dbReference type="EMBL" id="CUR39143.1"/>
    </source>
</evidence>
<feature type="domain" description="HTH cro/C1-type" evidence="3">
    <location>
        <begin position="6"/>
        <end position="59"/>
    </location>
</feature>
<name>A0A0U5JNE7_LIMRT</name>
<accession>A0A0U5JNE7</accession>
<keyword evidence="2" id="KW-0812">Transmembrane</keyword>
<dbReference type="SMART" id="SM00530">
    <property type="entry name" value="HTH_XRE"/>
    <property type="match status" value="1"/>
</dbReference>
<feature type="transmembrane region" description="Helical" evidence="2">
    <location>
        <begin position="96"/>
        <end position="115"/>
    </location>
</feature>
<dbReference type="Gene3D" id="1.10.260.40">
    <property type="entry name" value="lambda repressor-like DNA-binding domains"/>
    <property type="match status" value="1"/>
</dbReference>
<feature type="transmembrane region" description="Helical" evidence="2">
    <location>
        <begin position="121"/>
        <end position="139"/>
    </location>
</feature>
<keyword evidence="2" id="KW-0472">Membrane</keyword>
<dbReference type="InterPro" id="IPR010982">
    <property type="entry name" value="Lambda_DNA-bd_dom_sf"/>
</dbReference>
<protein>
    <recommendedName>
        <fullName evidence="3">HTH cro/C1-type domain-containing protein</fullName>
    </recommendedName>
</protein>
<evidence type="ECO:0000256" key="1">
    <source>
        <dbReference type="ARBA" id="ARBA00023125"/>
    </source>
</evidence>
<dbReference type="PANTHER" id="PTHR46558">
    <property type="entry name" value="TRACRIPTIONAL REGULATORY PROTEIN-RELATED-RELATED"/>
    <property type="match status" value="1"/>
</dbReference>
<dbReference type="Pfam" id="PF01381">
    <property type="entry name" value="HTH_3"/>
    <property type="match status" value="1"/>
</dbReference>
<dbReference type="PANTHER" id="PTHR46558:SF4">
    <property type="entry name" value="DNA-BIDING PHAGE PROTEIN"/>
    <property type="match status" value="1"/>
</dbReference>
<keyword evidence="2" id="KW-1133">Transmembrane helix</keyword>